<keyword evidence="3" id="KW-1185">Reference proteome</keyword>
<dbReference type="SUPFAM" id="SSF53474">
    <property type="entry name" value="alpha/beta-Hydrolases"/>
    <property type="match status" value="1"/>
</dbReference>
<proteinExistence type="predicted"/>
<dbReference type="Pfam" id="PF12697">
    <property type="entry name" value="Abhydrolase_6"/>
    <property type="match status" value="1"/>
</dbReference>
<protein>
    <recommendedName>
        <fullName evidence="1">AB hydrolase-1 domain-containing protein</fullName>
    </recommendedName>
</protein>
<sequence length="369" mass="40978">MIYITSTALRLGSPPVMGINMGEKHGSLKARENQRFKHRVFAVDGAGDAAPFPSFLPKEVEKIKDPFARSLSKRMQRLPVQMGFPESCIMSSCIKPLRQSNKTSPVVLLHCFDSSCLEWRCTYPLLEEAGLEAWAVDVLGWGFSDLESRPPCDVASKRHHLYQLWKSYMKRPMILVGPSLGASAAIDFTVHYPEAVEKLVLINPSVYAEGTGELAKLPEMLAYAGVSFLKSLPLRFYANMLAFNGIPFLTILDWTSVGRLHCLLPWWEDATVNFMLSGGYNVISQIKQVKHRTLIICGQNDQIVSYQLVVKLHSELSNAIIREVSGSGHLPHVDNPECVAKLIADFAQGDADVNAKSQFCSAQLTALPR</sequence>
<dbReference type="AlphaFoldDB" id="A0A835J3B8"/>
<gene>
    <name evidence="2" type="ORF">SADUNF_Sadunf17G0090900</name>
</gene>
<dbReference type="InterPro" id="IPR000639">
    <property type="entry name" value="Epox_hydrolase-like"/>
</dbReference>
<dbReference type="GO" id="GO:0003824">
    <property type="term" value="F:catalytic activity"/>
    <property type="evidence" value="ECO:0007669"/>
    <property type="project" value="InterPro"/>
</dbReference>
<dbReference type="InterPro" id="IPR000073">
    <property type="entry name" value="AB_hydrolase_1"/>
</dbReference>
<dbReference type="PANTHER" id="PTHR43689:SF37">
    <property type="entry name" value="ALPHA_BETA HYDROLASE DOMAIN-CONTAINING PROTEIN VTE7"/>
    <property type="match status" value="1"/>
</dbReference>
<accession>A0A835J3B8</accession>
<evidence type="ECO:0000313" key="3">
    <source>
        <dbReference type="Proteomes" id="UP000657918"/>
    </source>
</evidence>
<evidence type="ECO:0000259" key="1">
    <source>
        <dbReference type="Pfam" id="PF12697"/>
    </source>
</evidence>
<organism evidence="2 3">
    <name type="scientific">Salix dunnii</name>
    <dbReference type="NCBI Taxonomy" id="1413687"/>
    <lineage>
        <taxon>Eukaryota</taxon>
        <taxon>Viridiplantae</taxon>
        <taxon>Streptophyta</taxon>
        <taxon>Embryophyta</taxon>
        <taxon>Tracheophyta</taxon>
        <taxon>Spermatophyta</taxon>
        <taxon>Magnoliopsida</taxon>
        <taxon>eudicotyledons</taxon>
        <taxon>Gunneridae</taxon>
        <taxon>Pentapetalae</taxon>
        <taxon>rosids</taxon>
        <taxon>fabids</taxon>
        <taxon>Malpighiales</taxon>
        <taxon>Salicaceae</taxon>
        <taxon>Saliceae</taxon>
        <taxon>Salix</taxon>
    </lineage>
</organism>
<feature type="domain" description="AB hydrolase-1" evidence="1">
    <location>
        <begin position="106"/>
        <end position="337"/>
    </location>
</feature>
<name>A0A835J3B8_9ROSI</name>
<dbReference type="InterPro" id="IPR029058">
    <property type="entry name" value="AB_hydrolase_fold"/>
</dbReference>
<dbReference type="PRINTS" id="PR00111">
    <property type="entry name" value="ABHYDROLASE"/>
</dbReference>
<dbReference type="PRINTS" id="PR00412">
    <property type="entry name" value="EPOXHYDRLASE"/>
</dbReference>
<dbReference type="EMBL" id="JADGMS010000017">
    <property type="protein sequence ID" value="KAF9663812.1"/>
    <property type="molecule type" value="Genomic_DNA"/>
</dbReference>
<dbReference type="PANTHER" id="PTHR43689">
    <property type="entry name" value="HYDROLASE"/>
    <property type="match status" value="1"/>
</dbReference>
<dbReference type="OrthoDB" id="6431331at2759"/>
<dbReference type="Gene3D" id="3.40.50.1820">
    <property type="entry name" value="alpha/beta hydrolase"/>
    <property type="match status" value="1"/>
</dbReference>
<reference evidence="2 3" key="1">
    <citation type="submission" date="2020-10" db="EMBL/GenBank/DDBJ databases">
        <title>Plant Genome Project.</title>
        <authorList>
            <person name="Zhang R.-G."/>
        </authorList>
    </citation>
    <scope>NUCLEOTIDE SEQUENCE [LARGE SCALE GENOMIC DNA]</scope>
    <source>
        <strain evidence="2">FAFU-HL-1</strain>
        <tissue evidence="2">Leaf</tissue>
    </source>
</reference>
<dbReference type="Proteomes" id="UP000657918">
    <property type="component" value="Unassembled WGS sequence"/>
</dbReference>
<evidence type="ECO:0000313" key="2">
    <source>
        <dbReference type="EMBL" id="KAF9663812.1"/>
    </source>
</evidence>
<comment type="caution">
    <text evidence="2">The sequence shown here is derived from an EMBL/GenBank/DDBJ whole genome shotgun (WGS) entry which is preliminary data.</text>
</comment>